<dbReference type="EMBL" id="BAABAV010000001">
    <property type="protein sequence ID" value="GAA4268555.1"/>
    <property type="molecule type" value="Genomic_DNA"/>
</dbReference>
<dbReference type="InterPro" id="IPR027589">
    <property type="entry name" value="Choice_anch_B"/>
</dbReference>
<dbReference type="PROSITE" id="PS51234">
    <property type="entry name" value="TSP3"/>
    <property type="match status" value="1"/>
</dbReference>
<protein>
    <recommendedName>
        <fullName evidence="4">Choice-of-anchor B family protein</fullName>
    </recommendedName>
</protein>
<sequence>MNSNKQQFKLLKIFSFVCISVIYFQSCDDEPVELVQIIDNDNDGIEESADNCPLIANPNQEDLDNDGIGDLCDEDDDNDGIFDINDNCTLIANPNQEDDDNDGIGNLCDDDYVDPNIPLAPCIDGFADIYPCSDYDLMSRISLETVSASSANDSWGWTDPMTGNEYALLCLNNGTAFIDITIPSQPIYLGKLPTATSSTVWRDVKVYNNYAYIVSEATNHGMQLFDLTRLRNVTNPPETFTSDNRFTGFGSAHNIVINEDSGYAYAVGATTYGGGPHFINIQNTSSPIDEGGYSAAQYSHDAQVINYNGPDADYIGREIYIGCQAYIGLFTILDVTDKNNIIPISTISYPNPVLPHQGWFTDNQRYFIAGDEGDEGAGKQTRTLVFDFSDLDNPILHLEYLGPTTAIDHNGYIKETTFYLANYRAGVRMIDISNLDSSSMTEIGFFDTYPENDLDDFDGAWNVYPYFPSGNIIISDINRGLFVVKKSN</sequence>
<organism evidence="2 3">
    <name type="scientific">Hyunsoonleella aestuarii</name>
    <dbReference type="NCBI Taxonomy" id="912802"/>
    <lineage>
        <taxon>Bacteria</taxon>
        <taxon>Pseudomonadati</taxon>
        <taxon>Bacteroidota</taxon>
        <taxon>Flavobacteriia</taxon>
        <taxon>Flavobacteriales</taxon>
        <taxon>Flavobacteriaceae</taxon>
    </lineage>
</organism>
<dbReference type="Pfam" id="PF02412">
    <property type="entry name" value="TSP_3"/>
    <property type="match status" value="2"/>
</dbReference>
<evidence type="ECO:0000256" key="1">
    <source>
        <dbReference type="ARBA" id="ARBA00022729"/>
    </source>
</evidence>
<proteinExistence type="predicted"/>
<comment type="caution">
    <text evidence="2">The sequence shown here is derived from an EMBL/GenBank/DDBJ whole genome shotgun (WGS) entry which is preliminary data.</text>
</comment>
<dbReference type="PANTHER" id="PTHR38787:SF3">
    <property type="entry name" value="REGULATORY P DOMAIN-CONTAINING PROTEIN"/>
    <property type="match status" value="1"/>
</dbReference>
<gene>
    <name evidence="2" type="ORF">GCM10022257_06560</name>
</gene>
<name>A0ABP8E910_9FLAO</name>
<dbReference type="InterPro" id="IPR003367">
    <property type="entry name" value="Thrombospondin_3-like_rpt"/>
</dbReference>
<evidence type="ECO:0000313" key="2">
    <source>
        <dbReference type="EMBL" id="GAA4268555.1"/>
    </source>
</evidence>
<dbReference type="Proteomes" id="UP001500027">
    <property type="component" value="Unassembled WGS sequence"/>
</dbReference>
<dbReference type="InterPro" id="IPR017897">
    <property type="entry name" value="Thrombospondin_3_rpt"/>
</dbReference>
<reference evidence="3" key="1">
    <citation type="journal article" date="2019" name="Int. J. Syst. Evol. Microbiol.">
        <title>The Global Catalogue of Microorganisms (GCM) 10K type strain sequencing project: providing services to taxonomists for standard genome sequencing and annotation.</title>
        <authorList>
            <consortium name="The Broad Institute Genomics Platform"/>
            <consortium name="The Broad Institute Genome Sequencing Center for Infectious Disease"/>
            <person name="Wu L."/>
            <person name="Ma J."/>
        </authorList>
    </citation>
    <scope>NUCLEOTIDE SEQUENCE [LARGE SCALE GENOMIC DNA]</scope>
    <source>
        <strain evidence="3">JCM 17452</strain>
    </source>
</reference>
<keyword evidence="3" id="KW-1185">Reference proteome</keyword>
<dbReference type="InterPro" id="IPR028974">
    <property type="entry name" value="TSP_type-3_rpt"/>
</dbReference>
<evidence type="ECO:0008006" key="4">
    <source>
        <dbReference type="Google" id="ProtNLM"/>
    </source>
</evidence>
<dbReference type="PANTHER" id="PTHR38787">
    <property type="entry name" value="REGULATORY P DOMAIN-CONTAINING PROTEIN"/>
    <property type="match status" value="1"/>
</dbReference>
<accession>A0ABP8E910</accession>
<evidence type="ECO:0000313" key="3">
    <source>
        <dbReference type="Proteomes" id="UP001500027"/>
    </source>
</evidence>
<keyword evidence="1" id="KW-0732">Signal</keyword>
<dbReference type="RefSeq" id="WP_139001489.1">
    <property type="nucleotide sequence ID" value="NZ_BAABAV010000001.1"/>
</dbReference>
<dbReference type="SUPFAM" id="SSF103647">
    <property type="entry name" value="TSP type-3 repeat"/>
    <property type="match status" value="1"/>
</dbReference>
<dbReference type="Gene3D" id="4.10.1080.10">
    <property type="entry name" value="TSP type-3 repeat"/>
    <property type="match status" value="1"/>
</dbReference>
<dbReference type="NCBIfam" id="TIGR04312">
    <property type="entry name" value="choice_anch_B"/>
    <property type="match status" value="1"/>
</dbReference>